<evidence type="ECO:0000256" key="1">
    <source>
        <dbReference type="ARBA" id="ARBA00023186"/>
    </source>
</evidence>
<evidence type="ECO:0000313" key="2">
    <source>
        <dbReference type="EMBL" id="KKN23501.1"/>
    </source>
</evidence>
<dbReference type="InterPro" id="IPR020818">
    <property type="entry name" value="Chaperonin_GroES"/>
</dbReference>
<dbReference type="Pfam" id="PF00166">
    <property type="entry name" value="Cpn10"/>
    <property type="match status" value="1"/>
</dbReference>
<reference evidence="2" key="1">
    <citation type="journal article" date="2015" name="Nature">
        <title>Complex archaea that bridge the gap between prokaryotes and eukaryotes.</title>
        <authorList>
            <person name="Spang A."/>
            <person name="Saw J.H."/>
            <person name="Jorgensen S.L."/>
            <person name="Zaremba-Niedzwiedzka K."/>
            <person name="Martijn J."/>
            <person name="Lind A.E."/>
            <person name="van Eijk R."/>
            <person name="Schleper C."/>
            <person name="Guy L."/>
            <person name="Ettema T.J."/>
        </authorList>
    </citation>
    <scope>NUCLEOTIDE SEQUENCE</scope>
</reference>
<sequence>MRDKPSEIAEDLSLRVDTLRLLDDYVLIEVNEQETMVGSFYVPPEALESYPTSGWVCAIGTKVKEEIAVGDFVLMEEEGIDLDQTYYDIFEVILRLSDGSLESIWPEIEIEPVLRAEVSAFRRGGGPDSQLSMQDKKGNTSISFNCSDVVDWQFAGMANPSYSLTYVPVHMYILLNEEDIPSLFYITKVRKILSVVEY</sequence>
<accession>A0A0F9REI0</accession>
<comment type="caution">
    <text evidence="2">The sequence shown here is derived from an EMBL/GenBank/DDBJ whole genome shotgun (WGS) entry which is preliminary data.</text>
</comment>
<dbReference type="InterPro" id="IPR037124">
    <property type="entry name" value="Chaperonin_GroES_sf"/>
</dbReference>
<protein>
    <submittedName>
        <fullName evidence="2">Uncharacterized protein</fullName>
    </submittedName>
</protein>
<dbReference type="GO" id="GO:0044183">
    <property type="term" value="F:protein folding chaperone"/>
    <property type="evidence" value="ECO:0007669"/>
    <property type="project" value="InterPro"/>
</dbReference>
<dbReference type="EMBL" id="LAZR01002965">
    <property type="protein sequence ID" value="KKN23501.1"/>
    <property type="molecule type" value="Genomic_DNA"/>
</dbReference>
<dbReference type="SUPFAM" id="SSF50129">
    <property type="entry name" value="GroES-like"/>
    <property type="match status" value="1"/>
</dbReference>
<dbReference type="InterPro" id="IPR011032">
    <property type="entry name" value="GroES-like_sf"/>
</dbReference>
<dbReference type="SMART" id="SM00883">
    <property type="entry name" value="Cpn10"/>
    <property type="match status" value="1"/>
</dbReference>
<name>A0A0F9REI0_9ZZZZ</name>
<proteinExistence type="predicted"/>
<dbReference type="GO" id="GO:0005524">
    <property type="term" value="F:ATP binding"/>
    <property type="evidence" value="ECO:0007669"/>
    <property type="project" value="InterPro"/>
</dbReference>
<keyword evidence="1" id="KW-0143">Chaperone</keyword>
<dbReference type="AlphaFoldDB" id="A0A0F9REI0"/>
<gene>
    <name evidence="2" type="ORF">LCGC14_0904360</name>
</gene>
<organism evidence="2">
    <name type="scientific">marine sediment metagenome</name>
    <dbReference type="NCBI Taxonomy" id="412755"/>
    <lineage>
        <taxon>unclassified sequences</taxon>
        <taxon>metagenomes</taxon>
        <taxon>ecological metagenomes</taxon>
    </lineage>
</organism>
<dbReference type="Gene3D" id="2.30.33.40">
    <property type="entry name" value="GroES chaperonin"/>
    <property type="match status" value="1"/>
</dbReference>